<dbReference type="PANTHER" id="PTHR30419">
    <property type="entry name" value="HTH-TYPE TRANSCRIPTIONAL REGULATOR YBHD"/>
    <property type="match status" value="1"/>
</dbReference>
<evidence type="ECO:0000256" key="1">
    <source>
        <dbReference type="ARBA" id="ARBA00009437"/>
    </source>
</evidence>
<accession>A0A1T5EIQ1</accession>
<dbReference type="Pfam" id="PF03466">
    <property type="entry name" value="LysR_substrate"/>
    <property type="match status" value="1"/>
</dbReference>
<dbReference type="PRINTS" id="PR00039">
    <property type="entry name" value="HTHLYSR"/>
</dbReference>
<dbReference type="Gene3D" id="3.40.190.10">
    <property type="entry name" value="Periplasmic binding protein-like II"/>
    <property type="match status" value="2"/>
</dbReference>
<evidence type="ECO:0000256" key="3">
    <source>
        <dbReference type="ARBA" id="ARBA00023125"/>
    </source>
</evidence>
<dbReference type="Gene3D" id="1.10.10.10">
    <property type="entry name" value="Winged helix-like DNA-binding domain superfamily/Winged helix DNA-binding domain"/>
    <property type="match status" value="1"/>
</dbReference>
<sequence>MRLPHMMTFLCVVEARGISRAAQLLNVAQSAVSRTIRELEAAAGTALLVRHPWGVETTTAGAALADRAKAIRAEAAAAEREIGAMVHDERRLLSIGTGPTIAAWRLPRSLLRLQEAGNDIRFIVQEGAYATLFPLILDGAIDAIIGPLDVAIPAGLVASPLYSDQLVALARSAHPLAGRGTVAGADIASCPWILPPRDSELWRQLGPVFQLIGIPVPRADLETESIGLIRATLQMSDTISILPRDLVELEIASGQLGVLPIAGLPWRRSIGIMHRQTPRIVQQLRPLMSAMSDWEPPAN</sequence>
<dbReference type="InterPro" id="IPR036388">
    <property type="entry name" value="WH-like_DNA-bd_sf"/>
</dbReference>
<dbReference type="Pfam" id="PF00126">
    <property type="entry name" value="HTH_1"/>
    <property type="match status" value="1"/>
</dbReference>
<proteinExistence type="inferred from homology"/>
<dbReference type="InterPro" id="IPR050950">
    <property type="entry name" value="HTH-type_LysR_regulators"/>
</dbReference>
<dbReference type="SUPFAM" id="SSF53850">
    <property type="entry name" value="Periplasmic binding protein-like II"/>
    <property type="match status" value="1"/>
</dbReference>
<dbReference type="OrthoDB" id="9775392at2"/>
<evidence type="ECO:0000313" key="6">
    <source>
        <dbReference type="EMBL" id="SKB83695.1"/>
    </source>
</evidence>
<evidence type="ECO:0000256" key="2">
    <source>
        <dbReference type="ARBA" id="ARBA00023015"/>
    </source>
</evidence>
<keyword evidence="3 6" id="KW-0238">DNA-binding</keyword>
<comment type="similarity">
    <text evidence="1">Belongs to the LysR transcriptional regulatory family.</text>
</comment>
<keyword evidence="2" id="KW-0805">Transcription regulation</keyword>
<dbReference type="Proteomes" id="UP000189818">
    <property type="component" value="Unassembled WGS sequence"/>
</dbReference>
<dbReference type="GO" id="GO:0003677">
    <property type="term" value="F:DNA binding"/>
    <property type="evidence" value="ECO:0007669"/>
    <property type="project" value="UniProtKB-KW"/>
</dbReference>
<name>A0A1T5EIQ1_9SPHN</name>
<evidence type="ECO:0000259" key="5">
    <source>
        <dbReference type="PROSITE" id="PS50931"/>
    </source>
</evidence>
<dbReference type="RefSeq" id="WP_079649129.1">
    <property type="nucleotide sequence ID" value="NZ_FUYM01000007.1"/>
</dbReference>
<feature type="domain" description="HTH lysR-type" evidence="5">
    <location>
        <begin position="1"/>
        <end position="58"/>
    </location>
</feature>
<dbReference type="InterPro" id="IPR005119">
    <property type="entry name" value="LysR_subst-bd"/>
</dbReference>
<dbReference type="InterPro" id="IPR000847">
    <property type="entry name" value="LysR_HTH_N"/>
</dbReference>
<dbReference type="InterPro" id="IPR036390">
    <property type="entry name" value="WH_DNA-bd_sf"/>
</dbReference>
<dbReference type="PROSITE" id="PS50931">
    <property type="entry name" value="HTH_LYSR"/>
    <property type="match status" value="1"/>
</dbReference>
<dbReference type="STRING" id="439228.SAMN06295920_10725"/>
<dbReference type="GO" id="GO:0003700">
    <property type="term" value="F:DNA-binding transcription factor activity"/>
    <property type="evidence" value="ECO:0007669"/>
    <property type="project" value="InterPro"/>
</dbReference>
<dbReference type="GO" id="GO:0005829">
    <property type="term" value="C:cytosol"/>
    <property type="evidence" value="ECO:0007669"/>
    <property type="project" value="TreeGrafter"/>
</dbReference>
<dbReference type="SUPFAM" id="SSF46785">
    <property type="entry name" value="Winged helix' DNA-binding domain"/>
    <property type="match status" value="1"/>
</dbReference>
<gene>
    <name evidence="6" type="ORF">SAMN06295920_10725</name>
</gene>
<protein>
    <submittedName>
        <fullName evidence="6">DNA-binding transcriptional regulator, LysR family</fullName>
    </submittedName>
</protein>
<reference evidence="7" key="1">
    <citation type="submission" date="2017-02" db="EMBL/GenBank/DDBJ databases">
        <authorList>
            <person name="Varghese N."/>
            <person name="Submissions S."/>
        </authorList>
    </citation>
    <scope>NUCLEOTIDE SEQUENCE [LARGE SCALE GENOMIC DNA]</scope>
    <source>
        <strain evidence="7">UM2</strain>
    </source>
</reference>
<evidence type="ECO:0000256" key="4">
    <source>
        <dbReference type="ARBA" id="ARBA00023163"/>
    </source>
</evidence>
<organism evidence="6 7">
    <name type="scientific">Rhizorhabdus histidinilytica</name>
    <dbReference type="NCBI Taxonomy" id="439228"/>
    <lineage>
        <taxon>Bacteria</taxon>
        <taxon>Pseudomonadati</taxon>
        <taxon>Pseudomonadota</taxon>
        <taxon>Alphaproteobacteria</taxon>
        <taxon>Sphingomonadales</taxon>
        <taxon>Sphingomonadaceae</taxon>
        <taxon>Rhizorhabdus</taxon>
    </lineage>
</organism>
<dbReference type="EMBL" id="FUYM01000007">
    <property type="protein sequence ID" value="SKB83695.1"/>
    <property type="molecule type" value="Genomic_DNA"/>
</dbReference>
<evidence type="ECO:0000313" key="7">
    <source>
        <dbReference type="Proteomes" id="UP000189818"/>
    </source>
</evidence>
<keyword evidence="7" id="KW-1185">Reference proteome</keyword>
<dbReference type="PANTHER" id="PTHR30419:SF8">
    <property type="entry name" value="NITROGEN ASSIMILATION TRANSCRIPTIONAL ACTIVATOR-RELATED"/>
    <property type="match status" value="1"/>
</dbReference>
<keyword evidence="4" id="KW-0804">Transcription</keyword>
<dbReference type="AlphaFoldDB" id="A0A1T5EIQ1"/>